<reference evidence="1" key="1">
    <citation type="submission" date="2022-04" db="EMBL/GenBank/DDBJ databases">
        <title>Tomato heritable bacteria conferring resistance against bacterial wilt.</title>
        <authorList>
            <person name="Yin J."/>
        </authorList>
    </citation>
    <scope>NUCLEOTIDE SEQUENCE</scope>
    <source>
        <strain evidence="1">Cra20</strain>
    </source>
</reference>
<organism evidence="1">
    <name type="scientific">Sphingomonas psychrotolerans</name>
    <dbReference type="NCBI Taxonomy" id="1327635"/>
    <lineage>
        <taxon>Bacteria</taxon>
        <taxon>Pseudomonadati</taxon>
        <taxon>Pseudomonadota</taxon>
        <taxon>Alphaproteobacteria</taxon>
        <taxon>Sphingomonadales</taxon>
        <taxon>Sphingomonadaceae</taxon>
        <taxon>Sphingomonas</taxon>
    </lineage>
</organism>
<sequence length="70" mass="7587">MLLKKISDLLESRRPFALCDSCIARELSVPPTRVRPVTEAFGITSDFTRVTANCPGCGDQAWTTKAGGTE</sequence>
<evidence type="ECO:0000313" key="1">
    <source>
        <dbReference type="EMBL" id="MDT8757164.1"/>
    </source>
</evidence>
<comment type="caution">
    <text evidence="1">The sequence shown here is derived from an EMBL/GenBank/DDBJ whole genome shotgun (WGS) entry which is preliminary data.</text>
</comment>
<proteinExistence type="predicted"/>
<accession>A0ABU3MZX0</accession>
<protein>
    <submittedName>
        <fullName evidence="1">Uncharacterized protein</fullName>
    </submittedName>
</protein>
<name>A0ABU3MZX0_9SPHN</name>
<dbReference type="EMBL" id="JALMLT010000001">
    <property type="protein sequence ID" value="MDT8757164.1"/>
    <property type="molecule type" value="Genomic_DNA"/>
</dbReference>
<gene>
    <name evidence="1" type="ORF">MZO42_00500</name>
</gene>